<name>A0A8H4ADJ6_GIGMA</name>
<dbReference type="PROSITE" id="PS50157">
    <property type="entry name" value="ZINC_FINGER_C2H2_2"/>
    <property type="match status" value="3"/>
</dbReference>
<evidence type="ECO:0000313" key="13">
    <source>
        <dbReference type="EMBL" id="KAF0483165.1"/>
    </source>
</evidence>
<dbReference type="EMBL" id="WTPW01000754">
    <property type="protein sequence ID" value="KAF0483165.1"/>
    <property type="molecule type" value="Genomic_DNA"/>
</dbReference>
<evidence type="ECO:0000259" key="12">
    <source>
        <dbReference type="PROSITE" id="PS50157"/>
    </source>
</evidence>
<dbReference type="InterPro" id="IPR013087">
    <property type="entry name" value="Znf_C2H2_type"/>
</dbReference>
<dbReference type="FunFam" id="3.30.160.60:FF:000064">
    <property type="entry name" value="Early growth response protein 3"/>
    <property type="match status" value="1"/>
</dbReference>
<dbReference type="SMART" id="SM00355">
    <property type="entry name" value="ZnF_C2H2"/>
    <property type="match status" value="3"/>
</dbReference>
<dbReference type="GO" id="GO:0008270">
    <property type="term" value="F:zinc ion binding"/>
    <property type="evidence" value="ECO:0007669"/>
    <property type="project" value="UniProtKB-KW"/>
</dbReference>
<evidence type="ECO:0000256" key="1">
    <source>
        <dbReference type="ARBA" id="ARBA00004123"/>
    </source>
</evidence>
<evidence type="ECO:0000256" key="10">
    <source>
        <dbReference type="PROSITE-ProRule" id="PRU00042"/>
    </source>
</evidence>
<feature type="region of interest" description="Disordered" evidence="11">
    <location>
        <begin position="50"/>
        <end position="81"/>
    </location>
</feature>
<dbReference type="GO" id="GO:0000981">
    <property type="term" value="F:DNA-binding transcription factor activity, RNA polymerase II-specific"/>
    <property type="evidence" value="ECO:0007669"/>
    <property type="project" value="TreeGrafter"/>
</dbReference>
<evidence type="ECO:0000256" key="9">
    <source>
        <dbReference type="ARBA" id="ARBA00023242"/>
    </source>
</evidence>
<dbReference type="GO" id="GO:0000978">
    <property type="term" value="F:RNA polymerase II cis-regulatory region sequence-specific DNA binding"/>
    <property type="evidence" value="ECO:0007669"/>
    <property type="project" value="TreeGrafter"/>
</dbReference>
<dbReference type="PANTHER" id="PTHR23235">
    <property type="entry name" value="KRUEPPEL-LIKE TRANSCRIPTION FACTOR"/>
    <property type="match status" value="1"/>
</dbReference>
<dbReference type="OrthoDB" id="8922241at2759"/>
<organism evidence="13 14">
    <name type="scientific">Gigaspora margarita</name>
    <dbReference type="NCBI Taxonomy" id="4874"/>
    <lineage>
        <taxon>Eukaryota</taxon>
        <taxon>Fungi</taxon>
        <taxon>Fungi incertae sedis</taxon>
        <taxon>Mucoromycota</taxon>
        <taxon>Glomeromycotina</taxon>
        <taxon>Glomeromycetes</taxon>
        <taxon>Diversisporales</taxon>
        <taxon>Gigasporaceae</taxon>
        <taxon>Gigaspora</taxon>
    </lineage>
</organism>
<keyword evidence="4 10" id="KW-0863">Zinc-finger</keyword>
<keyword evidence="2" id="KW-0479">Metal-binding</keyword>
<evidence type="ECO:0000256" key="7">
    <source>
        <dbReference type="ARBA" id="ARBA00023125"/>
    </source>
</evidence>
<reference evidence="13 14" key="1">
    <citation type="journal article" date="2019" name="Environ. Microbiol.">
        <title>At the nexus of three kingdoms: the genome of the mycorrhizal fungus Gigaspora margarita provides insights into plant, endobacterial and fungal interactions.</title>
        <authorList>
            <person name="Venice F."/>
            <person name="Ghignone S."/>
            <person name="Salvioli di Fossalunga A."/>
            <person name="Amselem J."/>
            <person name="Novero M."/>
            <person name="Xianan X."/>
            <person name="Sedzielewska Toro K."/>
            <person name="Morin E."/>
            <person name="Lipzen A."/>
            <person name="Grigoriev I.V."/>
            <person name="Henrissat B."/>
            <person name="Martin F.M."/>
            <person name="Bonfante P."/>
        </authorList>
    </citation>
    <scope>NUCLEOTIDE SEQUENCE [LARGE SCALE GENOMIC DNA]</scope>
    <source>
        <strain evidence="13 14">BEG34</strain>
    </source>
</reference>
<proteinExistence type="predicted"/>
<evidence type="ECO:0000256" key="8">
    <source>
        <dbReference type="ARBA" id="ARBA00023163"/>
    </source>
</evidence>
<comment type="subcellular location">
    <subcellularLocation>
        <location evidence="1">Nucleus</location>
    </subcellularLocation>
</comment>
<keyword evidence="5" id="KW-0862">Zinc</keyword>
<feature type="region of interest" description="Disordered" evidence="11">
    <location>
        <begin position="153"/>
        <end position="174"/>
    </location>
</feature>
<protein>
    <submittedName>
        <fullName evidence="13">Calcineurin responsive transcription factor prz1</fullName>
    </submittedName>
</protein>
<keyword evidence="14" id="KW-1185">Reference proteome</keyword>
<dbReference type="Gene3D" id="3.30.160.60">
    <property type="entry name" value="Classic Zinc Finger"/>
    <property type="match status" value="3"/>
</dbReference>
<dbReference type="PROSITE" id="PS00028">
    <property type="entry name" value="ZINC_FINGER_C2H2_1"/>
    <property type="match status" value="2"/>
</dbReference>
<comment type="caution">
    <text evidence="13">The sequence shown here is derived from an EMBL/GenBank/DDBJ whole genome shotgun (WGS) entry which is preliminary data.</text>
</comment>
<accession>A0A8H4ADJ6</accession>
<feature type="domain" description="C2H2-type" evidence="12">
    <location>
        <begin position="334"/>
        <end position="361"/>
    </location>
</feature>
<dbReference type="Proteomes" id="UP000439903">
    <property type="component" value="Unassembled WGS sequence"/>
</dbReference>
<feature type="compositionally biased region" description="Low complexity" evidence="11">
    <location>
        <begin position="280"/>
        <end position="299"/>
    </location>
</feature>
<evidence type="ECO:0000256" key="2">
    <source>
        <dbReference type="ARBA" id="ARBA00022723"/>
    </source>
</evidence>
<evidence type="ECO:0000256" key="3">
    <source>
        <dbReference type="ARBA" id="ARBA00022737"/>
    </source>
</evidence>
<keyword evidence="3" id="KW-0677">Repeat</keyword>
<dbReference type="Pfam" id="PF00096">
    <property type="entry name" value="zf-C2H2"/>
    <property type="match status" value="2"/>
</dbReference>
<evidence type="ECO:0000256" key="6">
    <source>
        <dbReference type="ARBA" id="ARBA00023015"/>
    </source>
</evidence>
<evidence type="ECO:0000313" key="14">
    <source>
        <dbReference type="Proteomes" id="UP000439903"/>
    </source>
</evidence>
<evidence type="ECO:0000256" key="5">
    <source>
        <dbReference type="ARBA" id="ARBA00022833"/>
    </source>
</evidence>
<evidence type="ECO:0000256" key="11">
    <source>
        <dbReference type="SAM" id="MobiDB-lite"/>
    </source>
</evidence>
<feature type="region of interest" description="Disordered" evidence="11">
    <location>
        <begin position="271"/>
        <end position="299"/>
    </location>
</feature>
<dbReference type="AlphaFoldDB" id="A0A8H4ADJ6"/>
<sequence>MTALAGNNCLLNNMPFIEQHYDGLSFCGGNSFSPVDYTEQYVKTEFYQPQKQLPPQQQPPQQPQEQFPMLPISGSTSPQQPVQTVVYPQNSQISQFEDNEQNVKFEPVSSIPIKSEFGYNFEMDSVSSAGSSPNLVASNEFDNSHFNYNYPPPLCDDSSSETTTSPTSNDISFSLNPDQISQYYDLITRTSPIDHQNSGVQPPSFDQMRFIIYEPRQNDNSSLVPNINSHNAYGMWPVSIQNNNIDNRSISSTPQSMQPISYDFPSNPVLVNPAQINPLPSTSSSPQQQPAQQPQTVQNQQQLIKCPHEECTKTFSRLYNLKAHLRSHSPARPYQCPMCPRSFSRKHDLQRHIRVHTGVKPYQCPCCCKAFARTDALRRHFKMEENCRKSPEVQNMKTRRRYTDLN</sequence>
<keyword evidence="9" id="KW-0539">Nucleus</keyword>
<keyword evidence="6" id="KW-0805">Transcription regulation</keyword>
<dbReference type="GO" id="GO:0005634">
    <property type="term" value="C:nucleus"/>
    <property type="evidence" value="ECO:0007669"/>
    <property type="project" value="UniProtKB-SubCell"/>
</dbReference>
<dbReference type="SUPFAM" id="SSF57667">
    <property type="entry name" value="beta-beta-alpha zinc fingers"/>
    <property type="match status" value="2"/>
</dbReference>
<evidence type="ECO:0000256" key="4">
    <source>
        <dbReference type="ARBA" id="ARBA00022771"/>
    </source>
</evidence>
<keyword evidence="7" id="KW-0238">DNA-binding</keyword>
<dbReference type="PANTHER" id="PTHR23235:SF120">
    <property type="entry name" value="KRUPPEL-LIKE FACTOR 15"/>
    <property type="match status" value="1"/>
</dbReference>
<feature type="domain" description="C2H2-type" evidence="12">
    <location>
        <begin position="362"/>
        <end position="391"/>
    </location>
</feature>
<dbReference type="InterPro" id="IPR036236">
    <property type="entry name" value="Znf_C2H2_sf"/>
</dbReference>
<feature type="domain" description="C2H2-type" evidence="12">
    <location>
        <begin position="304"/>
        <end position="333"/>
    </location>
</feature>
<keyword evidence="8" id="KW-0804">Transcription</keyword>
<gene>
    <name evidence="13" type="ORF">F8M41_023333</name>
</gene>